<keyword evidence="3" id="KW-1185">Reference proteome</keyword>
<comment type="caution">
    <text evidence="2">The sequence shown here is derived from an EMBL/GenBank/DDBJ whole genome shotgun (WGS) entry which is preliminary data.</text>
</comment>
<dbReference type="AlphaFoldDB" id="A0A8J2S5M6"/>
<dbReference type="InterPro" id="IPR041307">
    <property type="entry name" value="WcbI"/>
</dbReference>
<gene>
    <name evidence="2" type="ORF">PECAL_1P13920</name>
</gene>
<sequence length="316" mass="33976">MAALNLKSLAAYLGKTEASAALASTVVDAADAAADAGPLVVFYTNCQGRGLAYWLSKSPEFKRSYPRVRFIAVHDLVDRRAEDFTPAQKALLGACALVVYQPIGAKHGRFATTESGAWALLPQKAKRVGFAYLYDECCFPLYMTRGAVCARGAAAVRAAVARRARAHDETFVEAARAVRASLKRGTADSDLFELRARTADSLANLRRREAPLDVRVADVVEAGGRPASPLFLTQNHPATALLVACADRVLRVLGFSALPRGAYEDAGPNEAGIPGRVFPPCVFDRPHRIVGAAPAPVPEFYLELFDRVVREMCAGD</sequence>
<name>A0A8J2S5M6_9STRA</name>
<organism evidence="2 3">
    <name type="scientific">Pelagomonas calceolata</name>
    <dbReference type="NCBI Taxonomy" id="35677"/>
    <lineage>
        <taxon>Eukaryota</taxon>
        <taxon>Sar</taxon>
        <taxon>Stramenopiles</taxon>
        <taxon>Ochrophyta</taxon>
        <taxon>Pelagophyceae</taxon>
        <taxon>Pelagomonadales</taxon>
        <taxon>Pelagomonadaceae</taxon>
        <taxon>Pelagomonas</taxon>
    </lineage>
</organism>
<protein>
    <recommendedName>
        <fullName evidence="1">Polysaccharide biosynthesis enzyme WcbI domain-containing protein</fullName>
    </recommendedName>
</protein>
<dbReference type="Proteomes" id="UP000789595">
    <property type="component" value="Unassembled WGS sequence"/>
</dbReference>
<evidence type="ECO:0000313" key="3">
    <source>
        <dbReference type="Proteomes" id="UP000789595"/>
    </source>
</evidence>
<dbReference type="EMBL" id="CAKKNE010000001">
    <property type="protein sequence ID" value="CAH0364993.1"/>
    <property type="molecule type" value="Genomic_DNA"/>
</dbReference>
<feature type="domain" description="Polysaccharide biosynthesis enzyme WcbI" evidence="1">
    <location>
        <begin position="41"/>
        <end position="257"/>
    </location>
</feature>
<evidence type="ECO:0000259" key="1">
    <source>
        <dbReference type="Pfam" id="PF18588"/>
    </source>
</evidence>
<dbReference type="Gene3D" id="3.40.50.12080">
    <property type="match status" value="2"/>
</dbReference>
<evidence type="ECO:0000313" key="2">
    <source>
        <dbReference type="EMBL" id="CAH0364993.1"/>
    </source>
</evidence>
<proteinExistence type="predicted"/>
<accession>A0A8J2S5M6</accession>
<dbReference type="Pfam" id="PF18588">
    <property type="entry name" value="WcbI"/>
    <property type="match status" value="1"/>
</dbReference>
<reference evidence="2" key="1">
    <citation type="submission" date="2021-11" db="EMBL/GenBank/DDBJ databases">
        <authorList>
            <consortium name="Genoscope - CEA"/>
            <person name="William W."/>
        </authorList>
    </citation>
    <scope>NUCLEOTIDE SEQUENCE</scope>
</reference>